<reference evidence="2 3" key="1">
    <citation type="submission" date="2018-08" db="EMBL/GenBank/DDBJ databases">
        <title>A genome reference for cultivated species of the human gut microbiota.</title>
        <authorList>
            <person name="Zou Y."/>
            <person name="Xue W."/>
            <person name="Luo G."/>
        </authorList>
    </citation>
    <scope>NUCLEOTIDE SEQUENCE [LARGE SCALE GENOMIC DNA]</scope>
    <source>
        <strain evidence="2 3">OM08-13BH</strain>
    </source>
</reference>
<keyword evidence="1" id="KW-1133">Transmembrane helix</keyword>
<feature type="transmembrane region" description="Helical" evidence="1">
    <location>
        <begin position="21"/>
        <end position="39"/>
    </location>
</feature>
<comment type="caution">
    <text evidence="2">The sequence shown here is derived from an EMBL/GenBank/DDBJ whole genome shotgun (WGS) entry which is preliminary data.</text>
</comment>
<dbReference type="AlphaFoldDB" id="A0A3E4WWY4"/>
<feature type="transmembrane region" description="Helical" evidence="1">
    <location>
        <begin position="80"/>
        <end position="102"/>
    </location>
</feature>
<gene>
    <name evidence="2" type="ORF">DXC16_04040</name>
</gene>
<proteinExistence type="predicted"/>
<accession>A0A3E4WWY4</accession>
<sequence length="162" mass="18688">MDNTLIGIIPGAKAIWRCLRLALLIVAMFSLGASWLLFHATSYRWLTYIAFASIFVNTCYIILMMYATRMSIKAHHTQSVYVLAYILLIMSTTPTLLMLLCGLDYSLFEILSWYILLDMNKLMLPISTIVFLSVTYWLPVREIGKIQKTYEHYISIKNNNGK</sequence>
<organism evidence="2 3">
    <name type="scientific">Phocaeicola vulgatus</name>
    <name type="common">Bacteroides vulgatus</name>
    <dbReference type="NCBI Taxonomy" id="821"/>
    <lineage>
        <taxon>Bacteria</taxon>
        <taxon>Pseudomonadati</taxon>
        <taxon>Bacteroidota</taxon>
        <taxon>Bacteroidia</taxon>
        <taxon>Bacteroidales</taxon>
        <taxon>Bacteroidaceae</taxon>
        <taxon>Phocaeicola</taxon>
    </lineage>
</organism>
<evidence type="ECO:0000313" key="3">
    <source>
        <dbReference type="Proteomes" id="UP000261003"/>
    </source>
</evidence>
<name>A0A3E4WWY4_PHOVU</name>
<feature type="transmembrane region" description="Helical" evidence="1">
    <location>
        <begin position="45"/>
        <end position="68"/>
    </location>
</feature>
<evidence type="ECO:0000313" key="2">
    <source>
        <dbReference type="EMBL" id="RGM46702.1"/>
    </source>
</evidence>
<keyword evidence="1" id="KW-0812">Transmembrane</keyword>
<evidence type="ECO:0008006" key="4">
    <source>
        <dbReference type="Google" id="ProtNLM"/>
    </source>
</evidence>
<protein>
    <recommendedName>
        <fullName evidence="4">Transmembrane protein</fullName>
    </recommendedName>
</protein>
<dbReference type="Proteomes" id="UP000261003">
    <property type="component" value="Unassembled WGS sequence"/>
</dbReference>
<dbReference type="EMBL" id="QSTG01000004">
    <property type="protein sequence ID" value="RGM46702.1"/>
    <property type="molecule type" value="Genomic_DNA"/>
</dbReference>
<evidence type="ECO:0000256" key="1">
    <source>
        <dbReference type="SAM" id="Phobius"/>
    </source>
</evidence>
<keyword evidence="1" id="KW-0472">Membrane</keyword>
<feature type="transmembrane region" description="Helical" evidence="1">
    <location>
        <begin position="122"/>
        <end position="140"/>
    </location>
</feature>